<dbReference type="GO" id="GO:0009691">
    <property type="term" value="P:cytokinin biosynthetic process"/>
    <property type="evidence" value="ECO:0007669"/>
    <property type="project" value="UniProtKB-KW"/>
</dbReference>
<gene>
    <name evidence="9" type="primary">LOC110804371</name>
</gene>
<evidence type="ECO:0000256" key="5">
    <source>
        <dbReference type="ARBA" id="ARBA00023242"/>
    </source>
</evidence>
<reference evidence="9" key="2">
    <citation type="submission" date="2025-08" db="UniProtKB">
        <authorList>
            <consortium name="RefSeq"/>
        </authorList>
    </citation>
    <scope>IDENTIFICATION</scope>
    <source>
        <tissue evidence="9">Leaf</tissue>
    </source>
</reference>
<dbReference type="GO" id="GO:0009736">
    <property type="term" value="P:cytokinin-activated signaling pathway"/>
    <property type="evidence" value="ECO:0007669"/>
    <property type="project" value="UniProtKB-KW"/>
</dbReference>
<evidence type="ECO:0000256" key="2">
    <source>
        <dbReference type="ARBA" id="ARBA00022490"/>
    </source>
</evidence>
<keyword evidence="4" id="KW-0932">Cytokinin signaling pathway</keyword>
<keyword evidence="5" id="KW-0539">Nucleus</keyword>
<feature type="region of interest" description="Disordered" evidence="7">
    <location>
        <begin position="87"/>
        <end position="157"/>
    </location>
</feature>
<dbReference type="KEGG" id="soe:110804371"/>
<evidence type="ECO:0000256" key="4">
    <source>
        <dbReference type="ARBA" id="ARBA00022864"/>
    </source>
</evidence>
<dbReference type="RefSeq" id="XP_021865654.2">
    <property type="nucleotide sequence ID" value="XM_022009962.2"/>
</dbReference>
<evidence type="ECO:0000256" key="7">
    <source>
        <dbReference type="SAM" id="MobiDB-lite"/>
    </source>
</evidence>
<proteinExistence type="inferred from homology"/>
<accession>A0A9R0JFS4</accession>
<keyword evidence="3" id="KW-0203">Cytokinin biosynthesis</keyword>
<keyword evidence="2" id="KW-0963">Cytoplasm</keyword>
<dbReference type="PANTHER" id="PTHR33347:SF1">
    <property type="entry name" value="PROTEIN SOB FIVE-LIKE 5"/>
    <property type="match status" value="1"/>
</dbReference>
<evidence type="ECO:0000313" key="9">
    <source>
        <dbReference type="RefSeq" id="XP_021865654.2"/>
    </source>
</evidence>
<feature type="compositionally biased region" description="Acidic residues" evidence="7">
    <location>
        <begin position="121"/>
        <end position="139"/>
    </location>
</feature>
<dbReference type="AlphaFoldDB" id="A0A9R0JFS4"/>
<comment type="subcellular location">
    <subcellularLocation>
        <location evidence="1">Cytoplasm</location>
    </subcellularLocation>
</comment>
<dbReference type="GO" id="GO:0005737">
    <property type="term" value="C:cytoplasm"/>
    <property type="evidence" value="ECO:0007669"/>
    <property type="project" value="UniProtKB-SubCell"/>
</dbReference>
<dbReference type="InterPro" id="IPR044670">
    <property type="entry name" value="SOFL"/>
</dbReference>
<organism evidence="8 9">
    <name type="scientific">Spinacia oleracea</name>
    <name type="common">Spinach</name>
    <dbReference type="NCBI Taxonomy" id="3562"/>
    <lineage>
        <taxon>Eukaryota</taxon>
        <taxon>Viridiplantae</taxon>
        <taxon>Streptophyta</taxon>
        <taxon>Embryophyta</taxon>
        <taxon>Tracheophyta</taxon>
        <taxon>Spermatophyta</taxon>
        <taxon>Magnoliopsida</taxon>
        <taxon>eudicotyledons</taxon>
        <taxon>Gunneridae</taxon>
        <taxon>Pentapetalae</taxon>
        <taxon>Caryophyllales</taxon>
        <taxon>Chenopodiaceae</taxon>
        <taxon>Chenopodioideae</taxon>
        <taxon>Anserineae</taxon>
        <taxon>Spinacia</taxon>
    </lineage>
</organism>
<dbReference type="GeneID" id="110804371"/>
<dbReference type="PANTHER" id="PTHR33347">
    <property type="entry name" value="OSJNBA0091C07.3 PROTEIN"/>
    <property type="match status" value="1"/>
</dbReference>
<evidence type="ECO:0000313" key="8">
    <source>
        <dbReference type="Proteomes" id="UP000813463"/>
    </source>
</evidence>
<evidence type="ECO:0000256" key="3">
    <source>
        <dbReference type="ARBA" id="ARBA00022712"/>
    </source>
</evidence>
<evidence type="ECO:0000256" key="6">
    <source>
        <dbReference type="ARBA" id="ARBA00024199"/>
    </source>
</evidence>
<evidence type="ECO:0000256" key="1">
    <source>
        <dbReference type="ARBA" id="ARBA00004496"/>
    </source>
</evidence>
<name>A0A9R0JFS4_SPIOL</name>
<dbReference type="Proteomes" id="UP000813463">
    <property type="component" value="Chromosome 4"/>
</dbReference>
<feature type="compositionally biased region" description="Polar residues" evidence="7">
    <location>
        <begin position="97"/>
        <end position="113"/>
    </location>
</feature>
<protein>
    <submittedName>
        <fullName evidence="9">Protein SOB FIVE-LIKE 5</fullName>
    </submittedName>
</protein>
<sequence>MCTLSFNSSSILSPLFSSPISSFPPPLLPYCHFSFIPLHNDNKQIKITIIYIKDLKMMNVVLAASSECSSGCESGWTLYLEHSSSHFSTGAGKKTGKNYSNNNSKHPYQQGKKSASLFCNDDQDQDQDQDQDEDEEEDLSMVSDASSGPPHFDHDIDEDEDEDEVFCYGGTKKQSVNNNNQQYFKAQDFGLDDTASSPFFTSNNKMNNGENRTSSLKRMVDYSSQGFSTTHFHQGESTNLEEHYGLVHAPFSTNQYQQNQWS</sequence>
<reference evidence="8" key="1">
    <citation type="journal article" date="2021" name="Nat. Commun.">
        <title>Genomic analyses provide insights into spinach domestication and the genetic basis of agronomic traits.</title>
        <authorList>
            <person name="Cai X."/>
            <person name="Sun X."/>
            <person name="Xu C."/>
            <person name="Sun H."/>
            <person name="Wang X."/>
            <person name="Ge C."/>
            <person name="Zhang Z."/>
            <person name="Wang Q."/>
            <person name="Fei Z."/>
            <person name="Jiao C."/>
            <person name="Wang Q."/>
        </authorList>
    </citation>
    <scope>NUCLEOTIDE SEQUENCE [LARGE SCALE GENOMIC DNA]</scope>
    <source>
        <strain evidence="8">cv. Varoflay</strain>
    </source>
</reference>
<comment type="similarity">
    <text evidence="6">Belongs to the SOFL plant protein family.</text>
</comment>
<keyword evidence="8" id="KW-1185">Reference proteome</keyword>